<evidence type="ECO:0000256" key="10">
    <source>
        <dbReference type="SAM" id="Phobius"/>
    </source>
</evidence>
<dbReference type="AlphaFoldDB" id="A0AAD7YV21"/>
<dbReference type="PANTHER" id="PTHR12263:SF0">
    <property type="entry name" value="V-TYPE PROTON ATPASE SUBUNIT"/>
    <property type="match status" value="1"/>
</dbReference>
<feature type="transmembrane region" description="Helical" evidence="10">
    <location>
        <begin position="91"/>
        <end position="111"/>
    </location>
</feature>
<dbReference type="Pfam" id="PF05493">
    <property type="entry name" value="ATP_synt_H"/>
    <property type="match status" value="1"/>
</dbReference>
<evidence type="ECO:0000256" key="3">
    <source>
        <dbReference type="ARBA" id="ARBA00022448"/>
    </source>
</evidence>
<name>A0AAD7YV21_MYTSE</name>
<dbReference type="PANTHER" id="PTHR12263">
    <property type="entry name" value="VACUOLAR ATP SYNTHASE SUBUNIT H"/>
    <property type="match status" value="1"/>
</dbReference>
<evidence type="ECO:0000256" key="8">
    <source>
        <dbReference type="ARBA" id="ARBA00023136"/>
    </source>
</evidence>
<proteinExistence type="inferred from homology"/>
<feature type="compositionally biased region" description="Pro residues" evidence="9">
    <location>
        <begin position="1"/>
        <end position="13"/>
    </location>
</feature>
<feature type="compositionally biased region" description="Pro residues" evidence="9">
    <location>
        <begin position="26"/>
        <end position="37"/>
    </location>
</feature>
<feature type="transmembrane region" description="Helical" evidence="10">
    <location>
        <begin position="118"/>
        <end position="141"/>
    </location>
</feature>
<dbReference type="GO" id="GO:0033181">
    <property type="term" value="C:plasma membrane proton-transporting V-type ATPase complex"/>
    <property type="evidence" value="ECO:0007669"/>
    <property type="project" value="TreeGrafter"/>
</dbReference>
<keyword evidence="6 10" id="KW-1133">Transmembrane helix</keyword>
<evidence type="ECO:0000256" key="7">
    <source>
        <dbReference type="ARBA" id="ARBA00023065"/>
    </source>
</evidence>
<dbReference type="GO" id="GO:0046961">
    <property type="term" value="F:proton-transporting ATPase activity, rotational mechanism"/>
    <property type="evidence" value="ECO:0007669"/>
    <property type="project" value="InterPro"/>
</dbReference>
<comment type="subcellular location">
    <subcellularLocation>
        <location evidence="1">Endomembrane system</location>
        <topology evidence="1">Multi-pass membrane protein</topology>
    </subcellularLocation>
</comment>
<dbReference type="Proteomes" id="UP001231518">
    <property type="component" value="Chromosome 9"/>
</dbReference>
<keyword evidence="5" id="KW-0375">Hydrogen ion transport</keyword>
<gene>
    <name evidence="11" type="ORF">PYW07_017295</name>
</gene>
<dbReference type="GO" id="GO:0012505">
    <property type="term" value="C:endomembrane system"/>
    <property type="evidence" value="ECO:0007669"/>
    <property type="project" value="UniProtKB-SubCell"/>
</dbReference>
<evidence type="ECO:0000313" key="11">
    <source>
        <dbReference type="EMBL" id="KAJ8730257.1"/>
    </source>
</evidence>
<evidence type="ECO:0000313" key="12">
    <source>
        <dbReference type="Proteomes" id="UP001231518"/>
    </source>
</evidence>
<feature type="region of interest" description="Disordered" evidence="9">
    <location>
        <begin position="1"/>
        <end position="76"/>
    </location>
</feature>
<keyword evidence="3" id="KW-0813">Transport</keyword>
<feature type="compositionally biased region" description="Acidic residues" evidence="9">
    <location>
        <begin position="54"/>
        <end position="64"/>
    </location>
</feature>
<evidence type="ECO:0000256" key="6">
    <source>
        <dbReference type="ARBA" id="ARBA00022989"/>
    </source>
</evidence>
<dbReference type="GO" id="GO:0033179">
    <property type="term" value="C:proton-transporting V-type ATPase, V0 domain"/>
    <property type="evidence" value="ECO:0007669"/>
    <property type="project" value="InterPro"/>
</dbReference>
<comment type="caution">
    <text evidence="11">The sequence shown here is derived from an EMBL/GenBank/DDBJ whole genome shotgun (WGS) entry which is preliminary data.</text>
</comment>
<evidence type="ECO:0000256" key="9">
    <source>
        <dbReference type="SAM" id="MobiDB-lite"/>
    </source>
</evidence>
<sequence>MSEPENPPPPDPNPGGGMPPEDRPPQDLPPQELPPRYSPLFDPVPGGPDILREAEDEPVTEETFETLGLPDRNTTDEQVTLSPHEEKAVVLPIYIFTAIFGAIFLIGPLLVRRGPNAGIARCCIMISAFCCWLFWTTMYIVQLNPLLGPRMGNETLAWIGHKWGKNPADIVDVENTSVKATARRFINDTPPLFSNLSAVVSDD</sequence>
<evidence type="ECO:0000256" key="4">
    <source>
        <dbReference type="ARBA" id="ARBA00022692"/>
    </source>
</evidence>
<reference evidence="11" key="1">
    <citation type="submission" date="2023-03" db="EMBL/GenBank/DDBJ databases">
        <title>Chromosome-level genomes of two armyworms, Mythimna separata and Mythimna loreyi, provide insights into the biosynthesis and reception of sex pheromones.</title>
        <authorList>
            <person name="Zhao H."/>
        </authorList>
    </citation>
    <scope>NUCLEOTIDE SEQUENCE</scope>
    <source>
        <strain evidence="11">BeijingLab</strain>
        <tissue evidence="11">Pupa</tissue>
    </source>
</reference>
<evidence type="ECO:0000256" key="5">
    <source>
        <dbReference type="ARBA" id="ARBA00022781"/>
    </source>
</evidence>
<evidence type="ECO:0000256" key="2">
    <source>
        <dbReference type="ARBA" id="ARBA00008328"/>
    </source>
</evidence>
<organism evidence="11 12">
    <name type="scientific">Mythimna separata</name>
    <name type="common">Oriental armyworm</name>
    <name type="synonym">Pseudaletia separata</name>
    <dbReference type="NCBI Taxonomy" id="271217"/>
    <lineage>
        <taxon>Eukaryota</taxon>
        <taxon>Metazoa</taxon>
        <taxon>Ecdysozoa</taxon>
        <taxon>Arthropoda</taxon>
        <taxon>Hexapoda</taxon>
        <taxon>Insecta</taxon>
        <taxon>Pterygota</taxon>
        <taxon>Neoptera</taxon>
        <taxon>Endopterygota</taxon>
        <taxon>Lepidoptera</taxon>
        <taxon>Glossata</taxon>
        <taxon>Ditrysia</taxon>
        <taxon>Noctuoidea</taxon>
        <taxon>Noctuidae</taxon>
        <taxon>Noctuinae</taxon>
        <taxon>Hadenini</taxon>
        <taxon>Mythimna</taxon>
    </lineage>
</organism>
<keyword evidence="8 10" id="KW-0472">Membrane</keyword>
<dbReference type="EMBL" id="JARGEI010000006">
    <property type="protein sequence ID" value="KAJ8730257.1"/>
    <property type="molecule type" value="Genomic_DNA"/>
</dbReference>
<dbReference type="InterPro" id="IPR008389">
    <property type="entry name" value="ATPase_V0-cplx_e1/e2_su"/>
</dbReference>
<evidence type="ECO:0000256" key="1">
    <source>
        <dbReference type="ARBA" id="ARBA00004127"/>
    </source>
</evidence>
<keyword evidence="12" id="KW-1185">Reference proteome</keyword>
<accession>A0AAD7YV21</accession>
<comment type="similarity">
    <text evidence="2">Belongs to the V-ATPase e1/e2 subunit family.</text>
</comment>
<keyword evidence="7" id="KW-0406">Ion transport</keyword>
<keyword evidence="4 10" id="KW-0812">Transmembrane</keyword>
<protein>
    <submittedName>
        <fullName evidence="11">Uncharacterized protein</fullName>
    </submittedName>
</protein>